<dbReference type="Proteomes" id="UP000182961">
    <property type="component" value="Unassembled WGS sequence"/>
</dbReference>
<organism evidence="1 2">
    <name type="scientific">Flavobacterium succinicans</name>
    <dbReference type="NCBI Taxonomy" id="29536"/>
    <lineage>
        <taxon>Bacteria</taxon>
        <taxon>Pseudomonadati</taxon>
        <taxon>Bacteroidota</taxon>
        <taxon>Flavobacteriia</taxon>
        <taxon>Flavobacteriales</taxon>
        <taxon>Flavobacteriaceae</taxon>
        <taxon>Flavobacterium</taxon>
    </lineage>
</organism>
<sequence length="313" mass="35567">MKKRLEADLVSIAHRILKLKNKSDVNVLLLETQKLHEKLAVLKFIQDNFGEVKPTIGQAALEIEVEKAFDKLESSPEIVLPASAATIEKVQTENDLPKQTFVTEILEEVAPKSTIEETILSEIEATENEIPSIEDVLKEEEKPILEAIVEEVVATEEVKIQEPETVLPLEEIKQEVIQISFEELLGGSFTEPQFVKADSIEAGKTNATVSPFDLAFDKVETLTEEKENKPKSLNEKLSKGIAIDLNDRIGFVKHLFNNSNEEYNRVLSQLNSFTTFHETKAFIDEMIKPEYNNWEGKDDYAHRFIEIVEKKFL</sequence>
<dbReference type="eggNOG" id="ENOG502ZA4I">
    <property type="taxonomic scope" value="Bacteria"/>
</dbReference>
<dbReference type="RefSeq" id="WP_024982250.1">
    <property type="nucleotide sequence ID" value="NZ_CBCRUM010000012.1"/>
</dbReference>
<dbReference type="EMBL" id="FOUT01000005">
    <property type="protein sequence ID" value="SFN04126.1"/>
    <property type="molecule type" value="Genomic_DNA"/>
</dbReference>
<dbReference type="STRING" id="29536.FLB_19030"/>
<protein>
    <submittedName>
        <fullName evidence="1">Uncharacterized protein</fullName>
    </submittedName>
</protein>
<keyword evidence="2" id="KW-1185">Reference proteome</keyword>
<reference evidence="2" key="1">
    <citation type="submission" date="2016-10" db="EMBL/GenBank/DDBJ databases">
        <authorList>
            <person name="Varghese N."/>
            <person name="Submissions S."/>
        </authorList>
    </citation>
    <scope>NUCLEOTIDE SEQUENCE [LARGE SCALE GENOMIC DNA]</scope>
    <source>
        <strain evidence="2">DSM 4002</strain>
    </source>
</reference>
<proteinExistence type="predicted"/>
<evidence type="ECO:0000313" key="2">
    <source>
        <dbReference type="Proteomes" id="UP000182961"/>
    </source>
</evidence>
<name>A0A1I4VT12_9FLAO</name>
<dbReference type="AlphaFoldDB" id="A0A1I4VT12"/>
<gene>
    <name evidence="1" type="ORF">SAMN05444143_105150</name>
</gene>
<accession>A0A1I4VT12</accession>
<evidence type="ECO:0000313" key="1">
    <source>
        <dbReference type="EMBL" id="SFN04126.1"/>
    </source>
</evidence>